<accession>A0AB74UWM5</accession>
<dbReference type="EMBL" id="CP170721">
    <property type="protein sequence ID" value="XIA19189.1"/>
    <property type="molecule type" value="Genomic_DNA"/>
</dbReference>
<feature type="region of interest" description="Disordered" evidence="1">
    <location>
        <begin position="824"/>
        <end position="848"/>
    </location>
</feature>
<evidence type="ECO:0000313" key="2">
    <source>
        <dbReference type="EMBL" id="XIA19189.1"/>
    </source>
</evidence>
<dbReference type="RefSeq" id="WP_395119627.1">
    <property type="nucleotide sequence ID" value="NZ_CP170721.1"/>
</dbReference>
<evidence type="ECO:0000256" key="1">
    <source>
        <dbReference type="SAM" id="MobiDB-lite"/>
    </source>
</evidence>
<sequence>MRADCIQAVGRALGRTPNQGETRDIENRIRLSRRKLAEADPQRWQTLPADEQIRLAGEDAAADLLHEAAKRRHRVAMGILTHDKMRAYIDAQVSAGIDKDGVASLSRMLTSESDGKNNIVSVEGAAQGIEAAASTFMTRSWNVAGGKFLKLLSDRVAEGVLVRALHGDTSVPAAFKRAADDFHVIAERLRQRFNAAGGDVGRLENWGMPHSWSRMRLIKLGRQAWTDAMLPRLDRSKYVHEDGRAYTDAELRDFLGEAWRSVVTEGANKVIGKGGHVGGGIKANRNSAERQIHLRDAQAYMEAMGQFSERGVLDAMMGHVHRMARDIALVEQFGPNADRQFAHFLEQETAKLIDADPAKKGTADKRGRFVERLYNFIAGNGAPPPETMLGKAATVYRRLQVLKLGSALISSFGDHATMHLTAHVNGIPKFKLFLNNLRTTYGHPFLKADRERAEAAGLMVRTYAQQLARYGSDVGGHGWSSKLTNTFMKVTLLPYFTEARRRAFSYGMMDQVGKALRDHPTLAALNDADQRFLKHSGITEADWQLMRLAQPDDFAGNHTLITPEEIYRIPDAEVARVTNEHPDLARDRAAANLMAFVYGEQDRAVIEPHAKSRLHAGADVNDDSIKGFLMHSFTTFRSFSFEMIESHIKRALHGFETKQGSAAYMAALIASSTVLGAVANGIRDIVFGRDPRTLNVTSEEGRKNWLAALITGGGLSIYGDFLINTYSSRGGSLSETAAGPMVQDIGTVLNLFQQTVAQGTDPDADLARKMRPTGAAAVRTLKSYVPGASLWYTRAAMDRLIFNQLSDYFSPGYLNRMKAKARQQKRPSWWEVDEPLPSRAPNPDTIAQ</sequence>
<protein>
    <recommendedName>
        <fullName evidence="3">Phage protein</fullName>
    </recommendedName>
</protein>
<reference evidence="2" key="1">
    <citation type="submission" date="2024-10" db="EMBL/GenBank/DDBJ databases">
        <authorList>
            <person name="Lesea H.P."/>
            <person name="Kuehl J.V."/>
            <person name="Chandonia J.-M."/>
        </authorList>
    </citation>
    <scope>NUCLEOTIDE SEQUENCE</scope>
    <source>
        <strain evidence="2">FW102-FHT14D07</strain>
    </source>
</reference>
<proteinExistence type="predicted"/>
<gene>
    <name evidence="2" type="ORF">ACFYG5_03320</name>
</gene>
<organism evidence="2">
    <name type="scientific">Rhodanobacter sp. FW102-FHT14D07</name>
    <dbReference type="NCBI Taxonomy" id="3351462"/>
    <lineage>
        <taxon>Bacteria</taxon>
        <taxon>Pseudomonadati</taxon>
        <taxon>Pseudomonadota</taxon>
        <taxon>Gammaproteobacteria</taxon>
        <taxon>Lysobacterales</taxon>
        <taxon>Rhodanobacteraceae</taxon>
        <taxon>Rhodanobacter</taxon>
    </lineage>
</organism>
<dbReference type="AlphaFoldDB" id="A0AB74UWM5"/>
<name>A0AB74UWM5_9GAMM</name>
<evidence type="ECO:0008006" key="3">
    <source>
        <dbReference type="Google" id="ProtNLM"/>
    </source>
</evidence>